<evidence type="ECO:0000313" key="1">
    <source>
        <dbReference type="EMBL" id="TNJ67457.1"/>
    </source>
</evidence>
<reference evidence="1 2" key="1">
    <citation type="submission" date="2019-05" db="EMBL/GenBank/DDBJ databases">
        <title>We sequenced the genome of Paenibacillus hemerocallicola KCTC 33185 for further insight into its adaptation and study the phylogeny of Paenibacillus.</title>
        <authorList>
            <person name="Narsing Rao M.P."/>
        </authorList>
    </citation>
    <scope>NUCLEOTIDE SEQUENCE [LARGE SCALE GENOMIC DNA]</scope>
    <source>
        <strain evidence="1 2">KCTC 33185</strain>
    </source>
</reference>
<evidence type="ECO:0008006" key="3">
    <source>
        <dbReference type="Google" id="ProtNLM"/>
    </source>
</evidence>
<organism evidence="1 2">
    <name type="scientific">Paenibacillus hemerocallicola</name>
    <dbReference type="NCBI Taxonomy" id="1172614"/>
    <lineage>
        <taxon>Bacteria</taxon>
        <taxon>Bacillati</taxon>
        <taxon>Bacillota</taxon>
        <taxon>Bacilli</taxon>
        <taxon>Bacillales</taxon>
        <taxon>Paenibacillaceae</taxon>
        <taxon>Paenibacillus</taxon>
    </lineage>
</organism>
<name>A0A5C4TFV9_9BACL</name>
<proteinExistence type="predicted"/>
<evidence type="ECO:0000313" key="2">
    <source>
        <dbReference type="Proteomes" id="UP000307943"/>
    </source>
</evidence>
<dbReference type="AlphaFoldDB" id="A0A5C4TFV9"/>
<accession>A0A5C4TFV9</accession>
<sequence length="134" mass="15181">MREFGDSFKKIRPEIDIQVIPTGETAWDLIKTITGPEMADEIVKTKPYVLSTRKDHVLTVDGRKMDAFYALGGLETISGNQLNLWSAQLSQLISVFRTEELTNIIYGRKTVAEGRSSLQKRAEQTVEDEFAMKK</sequence>
<dbReference type="OrthoDB" id="9902440at2"/>
<dbReference type="EMBL" id="VDCQ01000005">
    <property type="protein sequence ID" value="TNJ67457.1"/>
    <property type="molecule type" value="Genomic_DNA"/>
</dbReference>
<protein>
    <recommendedName>
        <fullName evidence="3">Extracellular solute-binding protein</fullName>
    </recommendedName>
</protein>
<dbReference type="Proteomes" id="UP000307943">
    <property type="component" value="Unassembled WGS sequence"/>
</dbReference>
<comment type="caution">
    <text evidence="1">The sequence shown here is derived from an EMBL/GenBank/DDBJ whole genome shotgun (WGS) entry which is preliminary data.</text>
</comment>
<dbReference type="RefSeq" id="WP_139601170.1">
    <property type="nucleotide sequence ID" value="NZ_VDCQ01000005.1"/>
</dbReference>
<keyword evidence="2" id="KW-1185">Reference proteome</keyword>
<gene>
    <name evidence="1" type="ORF">FE784_05745</name>
</gene>